<dbReference type="OMA" id="EIIMEFY"/>
<protein>
    <submittedName>
        <fullName evidence="2">Uncharacterized protein</fullName>
    </submittedName>
</protein>
<accession>A0A8S1XMJ7</accession>
<reference evidence="2" key="1">
    <citation type="submission" date="2021-01" db="EMBL/GenBank/DDBJ databases">
        <authorList>
            <consortium name="Genoscope - CEA"/>
            <person name="William W."/>
        </authorList>
    </citation>
    <scope>NUCLEOTIDE SEQUENCE</scope>
</reference>
<evidence type="ECO:0000313" key="2">
    <source>
        <dbReference type="EMBL" id="CAD8202506.1"/>
    </source>
</evidence>
<proteinExistence type="predicted"/>
<gene>
    <name evidence="2" type="ORF">POCTA_138.1.T1270111</name>
</gene>
<comment type="caution">
    <text evidence="2">The sequence shown here is derived from an EMBL/GenBank/DDBJ whole genome shotgun (WGS) entry which is preliminary data.</text>
</comment>
<evidence type="ECO:0000256" key="1">
    <source>
        <dbReference type="SAM" id="MobiDB-lite"/>
    </source>
</evidence>
<dbReference type="EMBL" id="CAJJDP010000127">
    <property type="protein sequence ID" value="CAD8202506.1"/>
    <property type="molecule type" value="Genomic_DNA"/>
</dbReference>
<dbReference type="OrthoDB" id="10557934at2759"/>
<feature type="compositionally biased region" description="Polar residues" evidence="1">
    <location>
        <begin position="1"/>
        <end position="14"/>
    </location>
</feature>
<dbReference type="AlphaFoldDB" id="A0A8S1XMJ7"/>
<evidence type="ECO:0000313" key="3">
    <source>
        <dbReference type="Proteomes" id="UP000683925"/>
    </source>
</evidence>
<keyword evidence="3" id="KW-1185">Reference proteome</keyword>
<feature type="compositionally biased region" description="Acidic residues" evidence="1">
    <location>
        <begin position="22"/>
        <end position="31"/>
    </location>
</feature>
<feature type="region of interest" description="Disordered" evidence="1">
    <location>
        <begin position="1"/>
        <end position="38"/>
    </location>
</feature>
<dbReference type="Proteomes" id="UP000683925">
    <property type="component" value="Unassembled WGS sequence"/>
</dbReference>
<name>A0A8S1XMJ7_PAROT</name>
<organism evidence="2 3">
    <name type="scientific">Paramecium octaurelia</name>
    <dbReference type="NCBI Taxonomy" id="43137"/>
    <lineage>
        <taxon>Eukaryota</taxon>
        <taxon>Sar</taxon>
        <taxon>Alveolata</taxon>
        <taxon>Ciliophora</taxon>
        <taxon>Intramacronucleata</taxon>
        <taxon>Oligohymenophorea</taxon>
        <taxon>Peniculida</taxon>
        <taxon>Parameciidae</taxon>
        <taxon>Paramecium</taxon>
    </lineage>
</organism>
<sequence>MNQQRIIDSVSSEDNCVGDDSSITDENEEGQENYSNDEHTKIQEEIKNLQQQQYNQAFNNVQGFVRHNNQKAFELIEYIQKNINLDQQQEIQEIILEYYRKILFQQLTQGVVEKHLIAQLEKKLREICFSYSILNNSSGSIII</sequence>